<keyword evidence="4" id="KW-1185">Reference proteome</keyword>
<dbReference type="AlphaFoldDB" id="A0A439D182"/>
<dbReference type="EMBL" id="RYZI01000225">
    <property type="protein sequence ID" value="RWA07991.1"/>
    <property type="molecule type" value="Genomic_DNA"/>
</dbReference>
<feature type="transmembrane region" description="Helical" evidence="2">
    <location>
        <begin position="211"/>
        <end position="236"/>
    </location>
</feature>
<name>A0A439D182_9PEZI</name>
<evidence type="ECO:0000256" key="2">
    <source>
        <dbReference type="SAM" id="Phobius"/>
    </source>
</evidence>
<feature type="compositionally biased region" description="Polar residues" evidence="1">
    <location>
        <begin position="103"/>
        <end position="122"/>
    </location>
</feature>
<gene>
    <name evidence="3" type="ORF">EKO27_g7131</name>
</gene>
<protein>
    <recommendedName>
        <fullName evidence="5">Mcm2 3 5 family protein</fullName>
    </recommendedName>
</protein>
<keyword evidence="2" id="KW-1133">Transmembrane helix</keyword>
<feature type="transmembrane region" description="Helical" evidence="2">
    <location>
        <begin position="256"/>
        <end position="284"/>
    </location>
</feature>
<feature type="compositionally biased region" description="Polar residues" evidence="1">
    <location>
        <begin position="50"/>
        <end position="72"/>
    </location>
</feature>
<feature type="compositionally biased region" description="Acidic residues" evidence="1">
    <location>
        <begin position="825"/>
        <end position="836"/>
    </location>
</feature>
<feature type="transmembrane region" description="Helical" evidence="2">
    <location>
        <begin position="322"/>
        <end position="342"/>
    </location>
</feature>
<feature type="region of interest" description="Disordered" evidence="1">
    <location>
        <begin position="1"/>
        <end position="139"/>
    </location>
</feature>
<feature type="transmembrane region" description="Helical" evidence="2">
    <location>
        <begin position="768"/>
        <end position="796"/>
    </location>
</feature>
<comment type="caution">
    <text evidence="3">The sequence shown here is derived from an EMBL/GenBank/DDBJ whole genome shotgun (WGS) entry which is preliminary data.</text>
</comment>
<sequence>MASTHPQYDDGDAHLLPSTFSPWRGVRSNELADNGTSTAAAAADAARPSVETTISPSATPSLATSEISTSTLGGRGSSDFYSPRSLDVAPWPPTTSPRIAMSHSASIRSAATAQTISEMSSSETERLSPADPTEQSIPAVSDVNALRSTSIMPMHPGAESIPMSAMYNATPLPNTMVVESEHGADEPSPQLAKPYFECYSRQDAYIKRWSWLYITLIVLSIYSTVLSGIWLIASIVQPRYGRGISTGKGVQISPSTATLLATLAAKTIELSFVTVFVAVLGQVLTRRAFSRLSRGVTLAEMTMRNWVIQPGSLLTHWNGIPYAVTTFLGALTLTASICALLYTTASDAMVSPKLSRSGQEMRDLLGLVKTSYANPRYISYACQTPLGVFDKTKGDAAEACLNILYSGQSYHSFTAFMAEWDGIYKSKNSTMGHLSVRPTGKYNLFDNTTMDSSWIEKEEGDIATNFDTHRRIINNVTLAVPHAGVYAAATDPINGILQPSELLGLGEYSIRASVVSPVVNVMCVNMEKEELAPLVYTEWPAYNRSVDSQQVIPSLPPTGWRNHTVVDDIFKWTDGNPNHQRPYFPLYPIDNNMVTFASDHFIDALYILAKGGALPDYTLCELRSWITPKCSTAFNLSGISGGHMKAHCEDANDVNAYERVAPQDAAVAPQALGDWKNVATQWQLAINLGGGLTKNNASNALVLTELILDTPMLNPSLPSMAEASPSSRPAPSSKARSTTVAGGVYESFRAEVQTQQYASAHTASWQGIFYVVLGLVFVLNVLCLLYLAFGTTYTSFTAAKTSFKKKHRSLPLPASLRRKAHEPEPEPAESDSESEDGQAATDKAAKGLVTDYTEPQNLFVLAVNSPP</sequence>
<proteinExistence type="predicted"/>
<evidence type="ECO:0000313" key="4">
    <source>
        <dbReference type="Proteomes" id="UP000286045"/>
    </source>
</evidence>
<feature type="non-terminal residue" evidence="3">
    <location>
        <position position="867"/>
    </location>
</feature>
<evidence type="ECO:0008006" key="5">
    <source>
        <dbReference type="Google" id="ProtNLM"/>
    </source>
</evidence>
<evidence type="ECO:0000313" key="3">
    <source>
        <dbReference type="EMBL" id="RWA07991.1"/>
    </source>
</evidence>
<reference evidence="3 4" key="1">
    <citation type="submission" date="2018-12" db="EMBL/GenBank/DDBJ databases">
        <title>Draft genome sequence of Xylaria grammica IHI A82.</title>
        <authorList>
            <person name="Buettner E."/>
            <person name="Kellner H."/>
        </authorList>
    </citation>
    <scope>NUCLEOTIDE SEQUENCE [LARGE SCALE GENOMIC DNA]</scope>
    <source>
        <strain evidence="3 4">IHI A82</strain>
    </source>
</reference>
<accession>A0A439D182</accession>
<dbReference type="Proteomes" id="UP000286045">
    <property type="component" value="Unassembled WGS sequence"/>
</dbReference>
<keyword evidence="2" id="KW-0812">Transmembrane</keyword>
<feature type="region of interest" description="Disordered" evidence="1">
    <location>
        <begin position="812"/>
        <end position="846"/>
    </location>
</feature>
<organism evidence="3 4">
    <name type="scientific">Xylaria grammica</name>
    <dbReference type="NCBI Taxonomy" id="363999"/>
    <lineage>
        <taxon>Eukaryota</taxon>
        <taxon>Fungi</taxon>
        <taxon>Dikarya</taxon>
        <taxon>Ascomycota</taxon>
        <taxon>Pezizomycotina</taxon>
        <taxon>Sordariomycetes</taxon>
        <taxon>Xylariomycetidae</taxon>
        <taxon>Xylariales</taxon>
        <taxon>Xylariaceae</taxon>
        <taxon>Xylaria</taxon>
    </lineage>
</organism>
<evidence type="ECO:0000256" key="1">
    <source>
        <dbReference type="SAM" id="MobiDB-lite"/>
    </source>
</evidence>
<dbReference type="STRING" id="363999.A0A439D182"/>
<keyword evidence="2" id="KW-0472">Membrane</keyword>